<reference evidence="1 2" key="1">
    <citation type="journal article" date="2014" name="Am. J. Bot.">
        <title>Genome assembly and annotation for red clover (Trifolium pratense; Fabaceae).</title>
        <authorList>
            <person name="Istvanek J."/>
            <person name="Jaros M."/>
            <person name="Krenek A."/>
            <person name="Repkova J."/>
        </authorList>
    </citation>
    <scope>NUCLEOTIDE SEQUENCE [LARGE SCALE GENOMIC DNA]</scope>
    <source>
        <strain evidence="2">cv. Tatra</strain>
        <tissue evidence="1">Young leaves</tissue>
    </source>
</reference>
<evidence type="ECO:0000313" key="2">
    <source>
        <dbReference type="Proteomes" id="UP000236291"/>
    </source>
</evidence>
<name>A0A2K3L7Z4_TRIPR</name>
<comment type="caution">
    <text evidence="1">The sequence shown here is derived from an EMBL/GenBank/DDBJ whole genome shotgun (WGS) entry which is preliminary data.</text>
</comment>
<protein>
    <submittedName>
        <fullName evidence="1">Uncharacterized protein</fullName>
    </submittedName>
</protein>
<dbReference type="EMBL" id="ASHM01027851">
    <property type="protein sequence ID" value="PNX74657.1"/>
    <property type="molecule type" value="Genomic_DNA"/>
</dbReference>
<proteinExistence type="predicted"/>
<sequence>MGFLGGFMFKLENRAPASGKLGERALQRGMLVVCSPVAMKPLTSFCWMVADSCSEE</sequence>
<reference evidence="1 2" key="2">
    <citation type="journal article" date="2017" name="Front. Plant Sci.">
        <title>Gene Classification and Mining of Molecular Markers Useful in Red Clover (Trifolium pratense) Breeding.</title>
        <authorList>
            <person name="Istvanek J."/>
            <person name="Dluhosova J."/>
            <person name="Dluhos P."/>
            <person name="Patkova L."/>
            <person name="Nedelnik J."/>
            <person name="Repkova J."/>
        </authorList>
    </citation>
    <scope>NUCLEOTIDE SEQUENCE [LARGE SCALE GENOMIC DNA]</scope>
    <source>
        <strain evidence="2">cv. Tatra</strain>
        <tissue evidence="1">Young leaves</tissue>
    </source>
</reference>
<organism evidence="1 2">
    <name type="scientific">Trifolium pratense</name>
    <name type="common">Red clover</name>
    <dbReference type="NCBI Taxonomy" id="57577"/>
    <lineage>
        <taxon>Eukaryota</taxon>
        <taxon>Viridiplantae</taxon>
        <taxon>Streptophyta</taxon>
        <taxon>Embryophyta</taxon>
        <taxon>Tracheophyta</taxon>
        <taxon>Spermatophyta</taxon>
        <taxon>Magnoliopsida</taxon>
        <taxon>eudicotyledons</taxon>
        <taxon>Gunneridae</taxon>
        <taxon>Pentapetalae</taxon>
        <taxon>rosids</taxon>
        <taxon>fabids</taxon>
        <taxon>Fabales</taxon>
        <taxon>Fabaceae</taxon>
        <taxon>Papilionoideae</taxon>
        <taxon>50 kb inversion clade</taxon>
        <taxon>NPAAA clade</taxon>
        <taxon>Hologalegina</taxon>
        <taxon>IRL clade</taxon>
        <taxon>Trifolieae</taxon>
        <taxon>Trifolium</taxon>
    </lineage>
</organism>
<accession>A0A2K3L7Z4</accession>
<gene>
    <name evidence="1" type="ORF">L195_g030582</name>
</gene>
<evidence type="ECO:0000313" key="1">
    <source>
        <dbReference type="EMBL" id="PNX74657.1"/>
    </source>
</evidence>
<dbReference type="AlphaFoldDB" id="A0A2K3L7Z4"/>
<dbReference type="Proteomes" id="UP000236291">
    <property type="component" value="Unassembled WGS sequence"/>
</dbReference>